<protein>
    <submittedName>
        <fullName evidence="1">Uncharacterized protein</fullName>
    </submittedName>
</protein>
<gene>
    <name evidence="1" type="ORF">LX32DRAFT_397723</name>
</gene>
<dbReference type="EMBL" id="MU842814">
    <property type="protein sequence ID" value="KAK2034500.1"/>
    <property type="molecule type" value="Genomic_DNA"/>
</dbReference>
<comment type="caution">
    <text evidence="1">The sequence shown here is derived from an EMBL/GenBank/DDBJ whole genome shotgun (WGS) entry which is preliminary data.</text>
</comment>
<proteinExistence type="predicted"/>
<accession>A0AAD9M921</accession>
<dbReference type="AlphaFoldDB" id="A0AAD9M921"/>
<reference evidence="1" key="1">
    <citation type="submission" date="2021-06" db="EMBL/GenBank/DDBJ databases">
        <title>Comparative genomics, transcriptomics and evolutionary studies reveal genomic signatures of adaptation to plant cell wall in hemibiotrophic fungi.</title>
        <authorList>
            <consortium name="DOE Joint Genome Institute"/>
            <person name="Baroncelli R."/>
            <person name="Diaz J.F."/>
            <person name="Benocci T."/>
            <person name="Peng M."/>
            <person name="Battaglia E."/>
            <person name="Haridas S."/>
            <person name="Andreopoulos W."/>
            <person name="Labutti K."/>
            <person name="Pangilinan J."/>
            <person name="Floch G.L."/>
            <person name="Makela M.R."/>
            <person name="Henrissat B."/>
            <person name="Grigoriev I.V."/>
            <person name="Crouch J.A."/>
            <person name="De Vries R.P."/>
            <person name="Sukno S.A."/>
            <person name="Thon M.R."/>
        </authorList>
    </citation>
    <scope>NUCLEOTIDE SEQUENCE</scope>
    <source>
        <strain evidence="1">MAFF235873</strain>
    </source>
</reference>
<sequence length="148" mass="17294">MGETEKEAWDRGMTGGRRTRFGFWSRIENIEIRCCRFVSFFHLCSALLLTTIRVNRQSLWKEKFGCGWETELISRVTDVNAKLAHPRQVDLFSNMSSPWRKEGLNVRPVRLSRAPALVVKIFAKLPLVVELPKMRRTIRTALLADRRY</sequence>
<evidence type="ECO:0000313" key="1">
    <source>
        <dbReference type="EMBL" id="KAK2034500.1"/>
    </source>
</evidence>
<organism evidence="1 2">
    <name type="scientific">Colletotrichum zoysiae</name>
    <dbReference type="NCBI Taxonomy" id="1216348"/>
    <lineage>
        <taxon>Eukaryota</taxon>
        <taxon>Fungi</taxon>
        <taxon>Dikarya</taxon>
        <taxon>Ascomycota</taxon>
        <taxon>Pezizomycotina</taxon>
        <taxon>Sordariomycetes</taxon>
        <taxon>Hypocreomycetidae</taxon>
        <taxon>Glomerellales</taxon>
        <taxon>Glomerellaceae</taxon>
        <taxon>Colletotrichum</taxon>
        <taxon>Colletotrichum graminicola species complex</taxon>
    </lineage>
</organism>
<dbReference type="Proteomes" id="UP001232148">
    <property type="component" value="Unassembled WGS sequence"/>
</dbReference>
<name>A0AAD9M921_9PEZI</name>
<evidence type="ECO:0000313" key="2">
    <source>
        <dbReference type="Proteomes" id="UP001232148"/>
    </source>
</evidence>
<keyword evidence="2" id="KW-1185">Reference proteome</keyword>